<evidence type="ECO:0000313" key="1">
    <source>
        <dbReference type="EMBL" id="QIK73371.1"/>
    </source>
</evidence>
<protein>
    <submittedName>
        <fullName evidence="1">Uncharacterized protein</fullName>
    </submittedName>
</protein>
<sequence>MPATHVTVVRLVEGGWECVDDAGRRVTVPAADLAPELRSLRVGQRLAVREASGRRSVTLP</sequence>
<keyword evidence="2" id="KW-1185">Reference proteome</keyword>
<evidence type="ECO:0000313" key="2">
    <source>
        <dbReference type="Proteomes" id="UP000501058"/>
    </source>
</evidence>
<dbReference type="RefSeq" id="WP_166234440.1">
    <property type="nucleotide sequence ID" value="NZ_CP049865.1"/>
</dbReference>
<gene>
    <name evidence="1" type="ORF">G7070_15250</name>
</gene>
<organism evidence="1 2">
    <name type="scientific">Propioniciclava coleopterorum</name>
    <dbReference type="NCBI Taxonomy" id="2714937"/>
    <lineage>
        <taxon>Bacteria</taxon>
        <taxon>Bacillati</taxon>
        <taxon>Actinomycetota</taxon>
        <taxon>Actinomycetes</taxon>
        <taxon>Propionibacteriales</taxon>
        <taxon>Propionibacteriaceae</taxon>
        <taxon>Propioniciclava</taxon>
    </lineage>
</organism>
<reference evidence="1 2" key="1">
    <citation type="submission" date="2020-03" db="EMBL/GenBank/DDBJ databases">
        <title>Propioniciclava sp. nov., isolated from Hydrophilus acuminatus.</title>
        <authorList>
            <person name="Hyun D.-W."/>
            <person name="Bae J.-W."/>
        </authorList>
    </citation>
    <scope>NUCLEOTIDE SEQUENCE [LARGE SCALE GENOMIC DNA]</scope>
    <source>
        <strain evidence="1 2">HDW11</strain>
    </source>
</reference>
<accession>A0A6G7Y9Q8</accession>
<dbReference type="EMBL" id="CP049865">
    <property type="protein sequence ID" value="QIK73371.1"/>
    <property type="molecule type" value="Genomic_DNA"/>
</dbReference>
<dbReference type="Proteomes" id="UP000501058">
    <property type="component" value="Chromosome"/>
</dbReference>
<dbReference type="KEGG" id="prv:G7070_15250"/>
<dbReference type="AlphaFoldDB" id="A0A6G7Y9Q8"/>
<proteinExistence type="predicted"/>
<name>A0A6G7Y9Q8_9ACTN</name>